<evidence type="ECO:0000256" key="11">
    <source>
        <dbReference type="ARBA" id="ARBA00022989"/>
    </source>
</evidence>
<dbReference type="Gene3D" id="3.30.565.10">
    <property type="entry name" value="Histidine kinase-like ATPase, C-terminal domain"/>
    <property type="match status" value="1"/>
</dbReference>
<feature type="domain" description="Histidine kinase" evidence="16">
    <location>
        <begin position="242"/>
        <end position="456"/>
    </location>
</feature>
<dbReference type="SMART" id="SM00388">
    <property type="entry name" value="HisKA"/>
    <property type="match status" value="1"/>
</dbReference>
<dbReference type="Pfam" id="PF00512">
    <property type="entry name" value="HisKA"/>
    <property type="match status" value="1"/>
</dbReference>
<dbReference type="AlphaFoldDB" id="A0A381ZN75"/>
<evidence type="ECO:0000256" key="1">
    <source>
        <dbReference type="ARBA" id="ARBA00000085"/>
    </source>
</evidence>
<protein>
    <recommendedName>
        <fullName evidence="3">histidine kinase</fullName>
        <ecNumber evidence="3">2.7.13.3</ecNumber>
    </recommendedName>
</protein>
<dbReference type="InterPro" id="IPR041124">
    <property type="entry name" value="AbfS_sensor"/>
</dbReference>
<dbReference type="Pfam" id="PF00672">
    <property type="entry name" value="HAMP"/>
    <property type="match status" value="1"/>
</dbReference>
<dbReference type="InterPro" id="IPR003594">
    <property type="entry name" value="HATPase_dom"/>
</dbReference>
<dbReference type="PANTHER" id="PTHR45528">
    <property type="entry name" value="SENSOR HISTIDINE KINASE CPXA"/>
    <property type="match status" value="1"/>
</dbReference>
<dbReference type="Pfam" id="PF02518">
    <property type="entry name" value="HATPase_c"/>
    <property type="match status" value="1"/>
</dbReference>
<evidence type="ECO:0000256" key="12">
    <source>
        <dbReference type="ARBA" id="ARBA00023012"/>
    </source>
</evidence>
<keyword evidence="12" id="KW-0902">Two-component regulatory system</keyword>
<dbReference type="PRINTS" id="PR00344">
    <property type="entry name" value="BCTRLSENSOR"/>
</dbReference>
<dbReference type="EMBL" id="UINC01021856">
    <property type="protein sequence ID" value="SVA90302.1"/>
    <property type="molecule type" value="Genomic_DNA"/>
</dbReference>
<dbReference type="Gene3D" id="1.10.8.500">
    <property type="entry name" value="HAMP domain in histidine kinase"/>
    <property type="match status" value="1"/>
</dbReference>
<dbReference type="InterPro" id="IPR005467">
    <property type="entry name" value="His_kinase_dom"/>
</dbReference>
<dbReference type="InterPro" id="IPR050398">
    <property type="entry name" value="HssS/ArlS-like"/>
</dbReference>
<dbReference type="InterPro" id="IPR003660">
    <property type="entry name" value="HAMP_dom"/>
</dbReference>
<dbReference type="GO" id="GO:0005886">
    <property type="term" value="C:plasma membrane"/>
    <property type="evidence" value="ECO:0007669"/>
    <property type="project" value="UniProtKB-SubCell"/>
</dbReference>
<dbReference type="SMART" id="SM00304">
    <property type="entry name" value="HAMP"/>
    <property type="match status" value="1"/>
</dbReference>
<keyword evidence="7 15" id="KW-0812">Transmembrane</keyword>
<keyword evidence="4" id="KW-1003">Cell membrane</keyword>
<keyword evidence="6" id="KW-0808">Transferase</keyword>
<proteinExistence type="predicted"/>
<keyword evidence="10" id="KW-0067">ATP-binding</keyword>
<evidence type="ECO:0000256" key="15">
    <source>
        <dbReference type="SAM" id="Phobius"/>
    </source>
</evidence>
<evidence type="ECO:0000256" key="10">
    <source>
        <dbReference type="ARBA" id="ARBA00022840"/>
    </source>
</evidence>
<evidence type="ECO:0000259" key="16">
    <source>
        <dbReference type="PROSITE" id="PS50109"/>
    </source>
</evidence>
<dbReference type="InterPro" id="IPR036097">
    <property type="entry name" value="HisK_dim/P_sf"/>
</dbReference>
<evidence type="ECO:0000256" key="3">
    <source>
        <dbReference type="ARBA" id="ARBA00012438"/>
    </source>
</evidence>
<dbReference type="GO" id="GO:0005524">
    <property type="term" value="F:ATP binding"/>
    <property type="evidence" value="ECO:0007669"/>
    <property type="project" value="UniProtKB-KW"/>
</dbReference>
<dbReference type="PANTHER" id="PTHR45528:SF1">
    <property type="entry name" value="SENSOR HISTIDINE KINASE CPXA"/>
    <property type="match status" value="1"/>
</dbReference>
<dbReference type="InterPro" id="IPR004358">
    <property type="entry name" value="Sig_transdc_His_kin-like_C"/>
</dbReference>
<evidence type="ECO:0000256" key="7">
    <source>
        <dbReference type="ARBA" id="ARBA00022692"/>
    </source>
</evidence>
<evidence type="ECO:0000256" key="6">
    <source>
        <dbReference type="ARBA" id="ARBA00022679"/>
    </source>
</evidence>
<evidence type="ECO:0000256" key="8">
    <source>
        <dbReference type="ARBA" id="ARBA00022741"/>
    </source>
</evidence>
<name>A0A381ZN75_9ZZZZ</name>
<dbReference type="SMART" id="SM00387">
    <property type="entry name" value="HATPase_c"/>
    <property type="match status" value="1"/>
</dbReference>
<keyword evidence="9" id="KW-0418">Kinase</keyword>
<sequence>MRNLFARIFLSFWLIILITIIVAGISGYYYSNRIDEHITNFEVSDTVIEAGVILENQGLSGLRSWLGRTQSATPIRIFIIDRGGRDILGRQLPQDIDRWIKRFISFPPPRMDRRNRIARQRNLMPARPLTQLVGPDNQIYTMIVLPEPPTYEWMLKQSRSLIILLTLLVSISISYLLSRAIIQPVRQFRKATIAISQGDLDSHLGDTIGKRQDEIGKLARDLDEMAKKIQEASDQQIELSRNISHELRSPLARMRVALELAQRKTGETYELSRIESESKKLDKLIGQILSYSKLKGEIEENKKKIDLAALVHEIVDNVNFECKSTGIDDVEVIFQKNAQPVINGFTFAITGAIENIIRNAVHHSPKKSVVRVTLDADKQSTIIKVQDQGKGINKGEMEKIFYPFYRTSDAKNDKNKKGSGLGLAIAKLAIKKNSGNIEAYNLDEGGLCIQISLPLA</sequence>
<keyword evidence="14" id="KW-0175">Coiled coil</keyword>
<evidence type="ECO:0000313" key="18">
    <source>
        <dbReference type="EMBL" id="SVA90302.1"/>
    </source>
</evidence>
<dbReference type="PROSITE" id="PS50109">
    <property type="entry name" value="HIS_KIN"/>
    <property type="match status" value="1"/>
</dbReference>
<dbReference type="SUPFAM" id="SSF47384">
    <property type="entry name" value="Homodimeric domain of signal transducing histidine kinase"/>
    <property type="match status" value="1"/>
</dbReference>
<evidence type="ECO:0000256" key="4">
    <source>
        <dbReference type="ARBA" id="ARBA00022475"/>
    </source>
</evidence>
<evidence type="ECO:0000256" key="5">
    <source>
        <dbReference type="ARBA" id="ARBA00022553"/>
    </source>
</evidence>
<comment type="subcellular location">
    <subcellularLocation>
        <location evidence="2">Cell membrane</location>
        <topology evidence="2">Multi-pass membrane protein</topology>
    </subcellularLocation>
</comment>
<dbReference type="InterPro" id="IPR003661">
    <property type="entry name" value="HisK_dim/P_dom"/>
</dbReference>
<dbReference type="InterPro" id="IPR036890">
    <property type="entry name" value="HATPase_C_sf"/>
</dbReference>
<dbReference type="CDD" id="cd06225">
    <property type="entry name" value="HAMP"/>
    <property type="match status" value="1"/>
</dbReference>
<dbReference type="CDD" id="cd00082">
    <property type="entry name" value="HisKA"/>
    <property type="match status" value="1"/>
</dbReference>
<comment type="catalytic activity">
    <reaction evidence="1">
        <text>ATP + protein L-histidine = ADP + protein N-phospho-L-histidine.</text>
        <dbReference type="EC" id="2.7.13.3"/>
    </reaction>
</comment>
<dbReference type="EC" id="2.7.13.3" evidence="3"/>
<keyword evidence="8" id="KW-0547">Nucleotide-binding</keyword>
<evidence type="ECO:0000259" key="17">
    <source>
        <dbReference type="PROSITE" id="PS50885"/>
    </source>
</evidence>
<dbReference type="PROSITE" id="PS50885">
    <property type="entry name" value="HAMP"/>
    <property type="match status" value="1"/>
</dbReference>
<keyword evidence="11 15" id="KW-1133">Transmembrane helix</keyword>
<feature type="coiled-coil region" evidence="14">
    <location>
        <begin position="215"/>
        <end position="242"/>
    </location>
</feature>
<gene>
    <name evidence="18" type="ORF">METZ01_LOCUS143156</name>
</gene>
<dbReference type="GO" id="GO:0000155">
    <property type="term" value="F:phosphorelay sensor kinase activity"/>
    <property type="evidence" value="ECO:0007669"/>
    <property type="project" value="InterPro"/>
</dbReference>
<feature type="transmembrane region" description="Helical" evidence="15">
    <location>
        <begin position="161"/>
        <end position="182"/>
    </location>
</feature>
<dbReference type="Gene3D" id="1.10.287.130">
    <property type="match status" value="1"/>
</dbReference>
<evidence type="ECO:0000256" key="14">
    <source>
        <dbReference type="SAM" id="Coils"/>
    </source>
</evidence>
<dbReference type="Pfam" id="PF18225">
    <property type="entry name" value="AbfS_sensor"/>
    <property type="match status" value="1"/>
</dbReference>
<evidence type="ECO:0000256" key="13">
    <source>
        <dbReference type="ARBA" id="ARBA00023136"/>
    </source>
</evidence>
<accession>A0A381ZN75</accession>
<feature type="transmembrane region" description="Helical" evidence="15">
    <location>
        <begin position="6"/>
        <end position="30"/>
    </location>
</feature>
<organism evidence="18">
    <name type="scientific">marine metagenome</name>
    <dbReference type="NCBI Taxonomy" id="408172"/>
    <lineage>
        <taxon>unclassified sequences</taxon>
        <taxon>metagenomes</taxon>
        <taxon>ecological metagenomes</taxon>
    </lineage>
</organism>
<feature type="domain" description="HAMP" evidence="17">
    <location>
        <begin position="179"/>
        <end position="234"/>
    </location>
</feature>
<dbReference type="SUPFAM" id="SSF55874">
    <property type="entry name" value="ATPase domain of HSP90 chaperone/DNA topoisomerase II/histidine kinase"/>
    <property type="match status" value="1"/>
</dbReference>
<keyword evidence="13 15" id="KW-0472">Membrane</keyword>
<evidence type="ECO:0000256" key="9">
    <source>
        <dbReference type="ARBA" id="ARBA00022777"/>
    </source>
</evidence>
<keyword evidence="5" id="KW-0597">Phosphoprotein</keyword>
<dbReference type="SUPFAM" id="SSF158472">
    <property type="entry name" value="HAMP domain-like"/>
    <property type="match status" value="1"/>
</dbReference>
<evidence type="ECO:0000256" key="2">
    <source>
        <dbReference type="ARBA" id="ARBA00004651"/>
    </source>
</evidence>
<reference evidence="18" key="1">
    <citation type="submission" date="2018-05" db="EMBL/GenBank/DDBJ databases">
        <authorList>
            <person name="Lanie J.A."/>
            <person name="Ng W.-L."/>
            <person name="Kazmierczak K.M."/>
            <person name="Andrzejewski T.M."/>
            <person name="Davidsen T.M."/>
            <person name="Wayne K.J."/>
            <person name="Tettelin H."/>
            <person name="Glass J.I."/>
            <person name="Rusch D."/>
            <person name="Podicherti R."/>
            <person name="Tsui H.-C.T."/>
            <person name="Winkler M.E."/>
        </authorList>
    </citation>
    <scope>NUCLEOTIDE SEQUENCE</scope>
</reference>